<dbReference type="SUPFAM" id="SSF89946">
    <property type="entry name" value="Hypothetical protein VC0424"/>
    <property type="match status" value="1"/>
</dbReference>
<dbReference type="EMBL" id="SACM01000003">
    <property type="protein sequence ID" value="RVT84903.1"/>
    <property type="molecule type" value="Genomic_DNA"/>
</dbReference>
<dbReference type="OrthoDB" id="5739863at2"/>
<dbReference type="RefSeq" id="WP_127683305.1">
    <property type="nucleotide sequence ID" value="NZ_SACM01000003.1"/>
</dbReference>
<accession>A0A3S2UUC9</accession>
<evidence type="ECO:0000259" key="1">
    <source>
        <dbReference type="Pfam" id="PF06877"/>
    </source>
</evidence>
<dbReference type="InterPro" id="IPR036701">
    <property type="entry name" value="RraB-like_sf"/>
</dbReference>
<protein>
    <submittedName>
        <fullName evidence="2">Ribonuclease E inhibitor RraB</fullName>
    </submittedName>
</protein>
<dbReference type="InterPro" id="IPR009671">
    <property type="entry name" value="RraB_dom"/>
</dbReference>
<organism evidence="2 3">
    <name type="scientific">Inhella crocodyli</name>
    <dbReference type="NCBI Taxonomy" id="2499851"/>
    <lineage>
        <taxon>Bacteria</taxon>
        <taxon>Pseudomonadati</taxon>
        <taxon>Pseudomonadota</taxon>
        <taxon>Betaproteobacteria</taxon>
        <taxon>Burkholderiales</taxon>
        <taxon>Sphaerotilaceae</taxon>
        <taxon>Inhella</taxon>
    </lineage>
</organism>
<name>A0A3S2UUC9_9BURK</name>
<dbReference type="Gene3D" id="3.30.70.970">
    <property type="entry name" value="RraB-like"/>
    <property type="match status" value="1"/>
</dbReference>
<dbReference type="Proteomes" id="UP000288587">
    <property type="component" value="Unassembled WGS sequence"/>
</dbReference>
<proteinExistence type="predicted"/>
<dbReference type="AlphaFoldDB" id="A0A3S2UUC9"/>
<feature type="domain" description="Regulator of ribonuclease activity B" evidence="1">
    <location>
        <begin position="14"/>
        <end position="108"/>
    </location>
</feature>
<dbReference type="Pfam" id="PF06877">
    <property type="entry name" value="RraB"/>
    <property type="match status" value="1"/>
</dbReference>
<keyword evidence="3" id="KW-1185">Reference proteome</keyword>
<sequence length="114" mass="12379">MSVVEKLMDGAVADIDVLRSLDGQGDVFTLARDVDFLLRAPNREKAELVAQLINEYQYGAATPLHDENGDSVQVVINMPVTQNVILSVSGFMTCLAAIYGLEFDGWGCVAQSRT</sequence>
<evidence type="ECO:0000313" key="3">
    <source>
        <dbReference type="Proteomes" id="UP000288587"/>
    </source>
</evidence>
<evidence type="ECO:0000313" key="2">
    <source>
        <dbReference type="EMBL" id="RVT84903.1"/>
    </source>
</evidence>
<comment type="caution">
    <text evidence="2">The sequence shown here is derived from an EMBL/GenBank/DDBJ whole genome shotgun (WGS) entry which is preliminary data.</text>
</comment>
<reference evidence="2 3" key="1">
    <citation type="submission" date="2019-01" db="EMBL/GenBank/DDBJ databases">
        <authorList>
            <person name="Chen W.-M."/>
        </authorList>
    </citation>
    <scope>NUCLEOTIDE SEQUENCE [LARGE SCALE GENOMIC DNA]</scope>
    <source>
        <strain evidence="2 3">CCP-18</strain>
    </source>
</reference>
<gene>
    <name evidence="2" type="ORF">EOD73_12330</name>
</gene>